<organism evidence="4 5">
    <name type="scientific">Allofournierella massiliensis</name>
    <dbReference type="NCBI Taxonomy" id="1650663"/>
    <lineage>
        <taxon>Bacteria</taxon>
        <taxon>Bacillati</taxon>
        <taxon>Bacillota</taxon>
        <taxon>Clostridia</taxon>
        <taxon>Eubacteriales</taxon>
        <taxon>Oscillospiraceae</taxon>
        <taxon>Allofournierella</taxon>
    </lineage>
</organism>
<dbReference type="EMBL" id="SLUM01000020">
    <property type="protein sequence ID" value="TCL54725.1"/>
    <property type="molecule type" value="Genomic_DNA"/>
</dbReference>
<feature type="domain" description="Glycosyltransferase 2-like" evidence="3">
    <location>
        <begin position="8"/>
        <end position="122"/>
    </location>
</feature>
<dbReference type="AlphaFoldDB" id="A0A4R1QQU9"/>
<sequence>MNQTPLVSVVVLVYNTGDYLLPCLESIAAQSYRNLEVLMIDNGSQDGSGQVCDDFALRDSRFRTIHQENLGIIGGRGTGVSHSRGEYISFVDGDDLLHPEMVRLLLEECLSTTLPVAGCRFIPFYGPVPQPESGPEDFLVLESPAHLDALMHDKRVEYSLCNKLYARNLFDDVPFYSPVVYNEDLYLNWNILQHAGGMAFVDFVGYYYRQHAESTTHRPLQERMLTDQLFVARTILDTARGGPLEASAEAFYYEKLLYLNSMILRQANARDFDSEHKSLKKEIRAGLGRALKNRHLSHAMKLAAMLSCWGGIFYAGLCQLMLTDRR</sequence>
<evidence type="ECO:0000313" key="4">
    <source>
        <dbReference type="EMBL" id="TCL54725.1"/>
    </source>
</evidence>
<protein>
    <submittedName>
        <fullName evidence="4">Glycosyl transferase family 2</fullName>
    </submittedName>
</protein>
<dbReference type="Pfam" id="PF00535">
    <property type="entry name" value="Glycos_transf_2"/>
    <property type="match status" value="1"/>
</dbReference>
<dbReference type="InterPro" id="IPR029044">
    <property type="entry name" value="Nucleotide-diphossugar_trans"/>
</dbReference>
<dbReference type="Gene3D" id="3.90.550.10">
    <property type="entry name" value="Spore Coat Polysaccharide Biosynthesis Protein SpsA, Chain A"/>
    <property type="match status" value="1"/>
</dbReference>
<dbReference type="Proteomes" id="UP000295184">
    <property type="component" value="Unassembled WGS sequence"/>
</dbReference>
<evidence type="ECO:0000256" key="1">
    <source>
        <dbReference type="ARBA" id="ARBA00022676"/>
    </source>
</evidence>
<accession>A0A4R1QQU9</accession>
<gene>
    <name evidence="4" type="ORF">EDD77_12057</name>
</gene>
<dbReference type="GO" id="GO:0016757">
    <property type="term" value="F:glycosyltransferase activity"/>
    <property type="evidence" value="ECO:0007669"/>
    <property type="project" value="UniProtKB-KW"/>
</dbReference>
<dbReference type="InterPro" id="IPR001173">
    <property type="entry name" value="Glyco_trans_2-like"/>
</dbReference>
<dbReference type="OrthoDB" id="1640114at2"/>
<evidence type="ECO:0000313" key="5">
    <source>
        <dbReference type="Proteomes" id="UP000295184"/>
    </source>
</evidence>
<dbReference type="RefSeq" id="WP_058963254.1">
    <property type="nucleotide sequence ID" value="NZ_CABKVM010000013.1"/>
</dbReference>
<keyword evidence="1" id="KW-0328">Glycosyltransferase</keyword>
<dbReference type="SUPFAM" id="SSF53448">
    <property type="entry name" value="Nucleotide-diphospho-sugar transferases"/>
    <property type="match status" value="1"/>
</dbReference>
<name>A0A4R1QQU9_9FIRM</name>
<keyword evidence="2 4" id="KW-0808">Transferase</keyword>
<dbReference type="CDD" id="cd00761">
    <property type="entry name" value="Glyco_tranf_GTA_type"/>
    <property type="match status" value="1"/>
</dbReference>
<comment type="caution">
    <text evidence="4">The sequence shown here is derived from an EMBL/GenBank/DDBJ whole genome shotgun (WGS) entry which is preliminary data.</text>
</comment>
<dbReference type="PANTHER" id="PTHR22916:SF51">
    <property type="entry name" value="GLYCOSYLTRANSFERASE EPSH-RELATED"/>
    <property type="match status" value="1"/>
</dbReference>
<evidence type="ECO:0000256" key="2">
    <source>
        <dbReference type="ARBA" id="ARBA00022679"/>
    </source>
</evidence>
<proteinExistence type="predicted"/>
<dbReference type="PANTHER" id="PTHR22916">
    <property type="entry name" value="GLYCOSYLTRANSFERASE"/>
    <property type="match status" value="1"/>
</dbReference>
<reference evidence="4 5" key="1">
    <citation type="submission" date="2019-03" db="EMBL/GenBank/DDBJ databases">
        <title>Genomic Encyclopedia of Type Strains, Phase IV (KMG-IV): sequencing the most valuable type-strain genomes for metagenomic binning, comparative biology and taxonomic classification.</title>
        <authorList>
            <person name="Goeker M."/>
        </authorList>
    </citation>
    <scope>NUCLEOTIDE SEQUENCE [LARGE SCALE GENOMIC DNA]</scope>
    <source>
        <strain evidence="4 5">DSM 100451</strain>
    </source>
</reference>
<evidence type="ECO:0000259" key="3">
    <source>
        <dbReference type="Pfam" id="PF00535"/>
    </source>
</evidence>
<dbReference type="STRING" id="1650663.GCA_001486665_00764"/>